<dbReference type="STRING" id="100816.A0A175VTK0"/>
<dbReference type="Gene3D" id="3.40.50.12780">
    <property type="entry name" value="N-terminal domain of ligase-like"/>
    <property type="match status" value="1"/>
</dbReference>
<comment type="caution">
    <text evidence="4">The sequence shown here is derived from an EMBL/GenBank/DDBJ whole genome shotgun (WGS) entry which is preliminary data.</text>
</comment>
<dbReference type="SUPFAM" id="SSF47336">
    <property type="entry name" value="ACP-like"/>
    <property type="match status" value="1"/>
</dbReference>
<organism evidence="4 5">
    <name type="scientific">Madurella mycetomatis</name>
    <dbReference type="NCBI Taxonomy" id="100816"/>
    <lineage>
        <taxon>Eukaryota</taxon>
        <taxon>Fungi</taxon>
        <taxon>Dikarya</taxon>
        <taxon>Ascomycota</taxon>
        <taxon>Pezizomycotina</taxon>
        <taxon>Sordariomycetes</taxon>
        <taxon>Sordariomycetidae</taxon>
        <taxon>Sordariales</taxon>
        <taxon>Sordariales incertae sedis</taxon>
        <taxon>Madurella</taxon>
    </lineage>
</organism>
<dbReference type="InterPro" id="IPR036736">
    <property type="entry name" value="ACP-like_sf"/>
</dbReference>
<dbReference type="InterPro" id="IPR009081">
    <property type="entry name" value="PP-bd_ACP"/>
</dbReference>
<reference evidence="4 5" key="1">
    <citation type="journal article" date="2016" name="Genome Announc.">
        <title>Genome Sequence of Madurella mycetomatis mm55, Isolated from a Human Mycetoma Case in Sudan.</title>
        <authorList>
            <person name="Smit S."/>
            <person name="Derks M.F."/>
            <person name="Bervoets S."/>
            <person name="Fahal A."/>
            <person name="van Leeuwen W."/>
            <person name="van Belkum A."/>
            <person name="van de Sande W.W."/>
        </authorList>
    </citation>
    <scope>NUCLEOTIDE SEQUENCE [LARGE SCALE GENOMIC DNA]</scope>
    <source>
        <strain evidence="5">mm55</strain>
    </source>
</reference>
<sequence>MANTEHARIARWQGDLLPNMVDRLARDLPHAVYGEWPVLPTSYDAGFYAVTYSQLANVVNGLAWWLVNQFGQPSQTTEVLAYMGPNDVRLTALILAAVKTGFVIFLTSPRNSPAAHQALFERLACHVLVTPDPVPGPAAPVLKAVQPRHLTIPPVNELLEKKFPEYRLTKSFDEARWDPLFIIHTSGSTGIPKSLTWTHESVARHHKNSTLDAPHGITSLDSLYLGKRVLNTLPPFHGAGLGQYLLFGIPFGNVMISPATATVATAHGVVEALKRSPADIALLAPSIVAELAQSPELLDYCAKHLERIIYIGGDLPQALGDQVATKLPLRCQFGASELGIPNQLLPTELSPSDWHYVRFHPRAGFVFDESADGLYELVVRRDEALDTQLPFSILELKQLEQEYRTRDLFEPHPTVPDAWCWRARADDVIVFLNGEKTNPVSMEQYIVAHAPELSGALVLGAQRFQAALLIEPAGIDHPLTTAEQAVLIERVWPVVEEANHAAPAHARVEKSLILVATPDRPLVRTPKGTIQRATSVAQYSADIDRLYADADVVVEEDAAVVFDSTDANAVKQFIWKSVVSVTGWHDVDDSANFFERGMDSLQVLQLTRALRRGLYRPDLGISTVYQNPTVPQLAAAVMQNKDTLKEDCDVMVPLLSTYRALIHQIPLTKLSSTQLPELVDVILTGSTGALGTLLLHALLSRPEVGHVFCLNRSPDGGRAAQADRFTAAGFSIDVLDDAERTTFLQVDLARPSLGLSDAVYASLRARAGLVIHNAWPVNFNLALPAFRPQLAGMVNLFTLAADRRPMRVVFISSVGAVGGRSPEAGPAEEAIFEALDTPFQNGYSQSKFLAEGLCDTAARHLGLPVSVLRVGQVAGSADGGRRGMPWNSSEWLPSLVLSSMHLGCLPDNLGPSFSDVDWMPADLLAEVVCDLALMDNNPEKLATGADVFHLRNPHTTPWSELVPAIIDAVRESPGNKQAPSIVSHSAWLARLEGGVTGEEGQDGVSDITALTASNPAIKLLDFYRNGLWASSGNPAAKVASPAILSVKRALATSPTLRNMPAVSRDWMRKWVDEWMASE</sequence>
<dbReference type="AlphaFoldDB" id="A0A175VTK0"/>
<proteinExistence type="predicted"/>
<dbReference type="PROSITE" id="PS50075">
    <property type="entry name" value="CARRIER"/>
    <property type="match status" value="1"/>
</dbReference>
<dbReference type="InterPro" id="IPR013120">
    <property type="entry name" value="FAR_NAD-bd"/>
</dbReference>
<protein>
    <submittedName>
        <fullName evidence="4">Linear gramicidin synthase subunit D</fullName>
    </submittedName>
</protein>
<keyword evidence="1" id="KW-0596">Phosphopantetheine</keyword>
<dbReference type="PANTHER" id="PTHR43439">
    <property type="entry name" value="PHENYLACETATE-COENZYME A LIGASE"/>
    <property type="match status" value="1"/>
</dbReference>
<dbReference type="EMBL" id="LCTW02000338">
    <property type="protein sequence ID" value="KXX74575.1"/>
    <property type="molecule type" value="Genomic_DNA"/>
</dbReference>
<evidence type="ECO:0000313" key="4">
    <source>
        <dbReference type="EMBL" id="KXX74575.1"/>
    </source>
</evidence>
<dbReference type="Pfam" id="PF00501">
    <property type="entry name" value="AMP-binding"/>
    <property type="match status" value="1"/>
</dbReference>
<dbReference type="VEuPathDB" id="FungiDB:MMYC01_209687"/>
<dbReference type="Proteomes" id="UP000078237">
    <property type="component" value="Unassembled WGS sequence"/>
</dbReference>
<dbReference type="InterPro" id="IPR000873">
    <property type="entry name" value="AMP-dep_synth/lig_dom"/>
</dbReference>
<dbReference type="InterPro" id="IPR042099">
    <property type="entry name" value="ANL_N_sf"/>
</dbReference>
<gene>
    <name evidence="4" type="ORF">MMYC01_209687</name>
</gene>
<dbReference type="InterPro" id="IPR051414">
    <property type="entry name" value="Adenylate-forming_Reductase"/>
</dbReference>
<dbReference type="SUPFAM" id="SSF51735">
    <property type="entry name" value="NAD(P)-binding Rossmann-fold domains"/>
    <property type="match status" value="1"/>
</dbReference>
<evidence type="ECO:0000259" key="3">
    <source>
        <dbReference type="PROSITE" id="PS50075"/>
    </source>
</evidence>
<dbReference type="SUPFAM" id="SSF56801">
    <property type="entry name" value="Acetyl-CoA synthetase-like"/>
    <property type="match status" value="1"/>
</dbReference>
<keyword evidence="5" id="KW-1185">Reference proteome</keyword>
<feature type="domain" description="Carrier" evidence="3">
    <location>
        <begin position="565"/>
        <end position="641"/>
    </location>
</feature>
<dbReference type="Gene3D" id="1.10.1200.10">
    <property type="entry name" value="ACP-like"/>
    <property type="match status" value="1"/>
</dbReference>
<dbReference type="PROSITE" id="PS00455">
    <property type="entry name" value="AMP_BINDING"/>
    <property type="match status" value="1"/>
</dbReference>
<accession>A0A175VTK0</accession>
<dbReference type="Gene3D" id="3.40.50.720">
    <property type="entry name" value="NAD(P)-binding Rossmann-like Domain"/>
    <property type="match status" value="1"/>
</dbReference>
<dbReference type="Pfam" id="PF07993">
    <property type="entry name" value="NAD_binding_4"/>
    <property type="match status" value="1"/>
</dbReference>
<dbReference type="Pfam" id="PF23562">
    <property type="entry name" value="AMP-binding_C_3"/>
    <property type="match status" value="1"/>
</dbReference>
<name>A0A175VTK0_9PEZI</name>
<dbReference type="InterPro" id="IPR036291">
    <property type="entry name" value="NAD(P)-bd_dom_sf"/>
</dbReference>
<dbReference type="Pfam" id="PF00550">
    <property type="entry name" value="PP-binding"/>
    <property type="match status" value="1"/>
</dbReference>
<dbReference type="OrthoDB" id="429813at2759"/>
<dbReference type="InterPro" id="IPR020845">
    <property type="entry name" value="AMP-binding_CS"/>
</dbReference>
<evidence type="ECO:0000256" key="1">
    <source>
        <dbReference type="ARBA" id="ARBA00022450"/>
    </source>
</evidence>
<evidence type="ECO:0000313" key="5">
    <source>
        <dbReference type="Proteomes" id="UP000078237"/>
    </source>
</evidence>
<dbReference type="PANTHER" id="PTHR43439:SF2">
    <property type="entry name" value="ENZYME, PUTATIVE (JCVI)-RELATED"/>
    <property type="match status" value="1"/>
</dbReference>
<evidence type="ECO:0000256" key="2">
    <source>
        <dbReference type="ARBA" id="ARBA00022553"/>
    </source>
</evidence>
<keyword evidence="2" id="KW-0597">Phosphoprotein</keyword>